<comment type="similarity">
    <text evidence="6">Belongs to the arabinose isomerase family.</text>
</comment>
<feature type="domain" description="L-arabinose isomerase N-terminal" evidence="7">
    <location>
        <begin position="6"/>
        <end position="173"/>
    </location>
</feature>
<protein>
    <recommendedName>
        <fullName evidence="6">L-arabinose isomerase</fullName>
        <ecNumber evidence="6">5.3.1.4</ecNumber>
    </recommendedName>
</protein>
<dbReference type="GO" id="GO:0005829">
    <property type="term" value="C:cytosol"/>
    <property type="evidence" value="ECO:0007669"/>
    <property type="project" value="TreeGrafter"/>
</dbReference>
<proteinExistence type="inferred from homology"/>
<name>A0A1G9GUM0_9FIRM</name>
<sequence length="477" mass="53884">MKISEYELWLVAGSQHLYGEKALEEVEENARKIVSSFQEKPEIPQAVEFKGVLTEAEEITALMREANADESCSGLIIWMHTFSPAQMWMKGLKVLEKPFVHLHTQFNRDIPWTEIDMDYMNINQSAHGGREFGYITARLDIDNKVIVGHWQEEEVEKELGVWARAAAAWQDMQEARIARFGDNMRRVAVTEGDKISARRDFGYSVEGFGLGDLTGCMEEITEDRIDRLIESYQQDFELAEELKPGGKYHQSLREQARIEAGLREFLKKGDFKAFTTTFENLHGLKQLPGLAVQRLMADGYGFGAEGDWKTAALVRAMKVMGEGLEGGSTFMEQYTYHLEPGRKKVLGAHMLEVCPTIAESKPRLEIHPLDIGGREDPVRAVFNSDTGRALNASVIDMGNRFRLIVNEVEAVNPEKELEKLPVARTLWRPRPDFKKAVKDWIEAGGAHHTGFSLALKPDHLKEFARIADLEFIEAGGG</sequence>
<dbReference type="AlphaFoldDB" id="A0A1G9GUM0"/>
<dbReference type="NCBIfam" id="NF002795">
    <property type="entry name" value="PRK02929.1"/>
    <property type="match status" value="1"/>
</dbReference>
<dbReference type="RefSeq" id="WP_234985443.1">
    <property type="nucleotide sequence ID" value="NZ_FNGO01000001.1"/>
</dbReference>
<dbReference type="GO" id="GO:0030145">
    <property type="term" value="F:manganese ion binding"/>
    <property type="evidence" value="ECO:0007669"/>
    <property type="project" value="UniProtKB-UniRule"/>
</dbReference>
<dbReference type="SUPFAM" id="SSF53743">
    <property type="entry name" value="FucI/AraA N-terminal and middle domains"/>
    <property type="match status" value="1"/>
</dbReference>
<dbReference type="InterPro" id="IPR004216">
    <property type="entry name" value="Fuc/Ara_isomerase_C"/>
</dbReference>
<dbReference type="SUPFAM" id="SSF50443">
    <property type="entry name" value="FucI/AraA C-terminal domain-like"/>
    <property type="match status" value="1"/>
</dbReference>
<evidence type="ECO:0000313" key="10">
    <source>
        <dbReference type="EMBL" id="SDL04348.1"/>
    </source>
</evidence>
<evidence type="ECO:0000259" key="9">
    <source>
        <dbReference type="Pfam" id="PF24856"/>
    </source>
</evidence>
<organism evidence="10 11">
    <name type="scientific">Halarsenatibacter silvermanii</name>
    <dbReference type="NCBI Taxonomy" id="321763"/>
    <lineage>
        <taxon>Bacteria</taxon>
        <taxon>Bacillati</taxon>
        <taxon>Bacillota</taxon>
        <taxon>Clostridia</taxon>
        <taxon>Halanaerobiales</taxon>
        <taxon>Halarsenatibacteraceae</taxon>
        <taxon>Halarsenatibacter</taxon>
    </lineage>
</organism>
<dbReference type="PIRSF" id="PIRSF001478">
    <property type="entry name" value="L-ara_isomerase"/>
    <property type="match status" value="1"/>
</dbReference>
<evidence type="ECO:0000256" key="6">
    <source>
        <dbReference type="HAMAP-Rule" id="MF_00519"/>
    </source>
</evidence>
<dbReference type="EC" id="5.3.1.4" evidence="6"/>
<accession>A0A1G9GUM0</accession>
<dbReference type="Pfam" id="PF11762">
    <property type="entry name" value="Arabinose_Iso_C"/>
    <property type="match status" value="1"/>
</dbReference>
<comment type="catalytic activity">
    <reaction evidence="6">
        <text>beta-L-arabinopyranose = L-ribulose</text>
        <dbReference type="Rhea" id="RHEA:14821"/>
        <dbReference type="ChEBI" id="CHEBI:16880"/>
        <dbReference type="ChEBI" id="CHEBI:40886"/>
        <dbReference type="EC" id="5.3.1.4"/>
    </reaction>
</comment>
<dbReference type="Gene3D" id="3.40.50.10940">
    <property type="match status" value="1"/>
</dbReference>
<comment type="function">
    <text evidence="6">Catalyzes the conversion of L-arabinose to L-ribulose.</text>
</comment>
<keyword evidence="11" id="KW-1185">Reference proteome</keyword>
<keyword evidence="5 6" id="KW-0119">Carbohydrate metabolism</keyword>
<keyword evidence="4 6" id="KW-0413">Isomerase</keyword>
<evidence type="ECO:0000259" key="8">
    <source>
        <dbReference type="Pfam" id="PF11762"/>
    </source>
</evidence>
<evidence type="ECO:0000256" key="4">
    <source>
        <dbReference type="ARBA" id="ARBA00023235"/>
    </source>
</evidence>
<reference evidence="10 11" key="1">
    <citation type="submission" date="2016-10" db="EMBL/GenBank/DDBJ databases">
        <authorList>
            <person name="de Groot N.N."/>
        </authorList>
    </citation>
    <scope>NUCLEOTIDE SEQUENCE [LARGE SCALE GENOMIC DNA]</scope>
    <source>
        <strain evidence="10 11">SLAS-1</strain>
    </source>
</reference>
<dbReference type="GO" id="GO:0008733">
    <property type="term" value="F:L-arabinose isomerase activity"/>
    <property type="evidence" value="ECO:0007669"/>
    <property type="project" value="UniProtKB-UniRule"/>
</dbReference>
<gene>
    <name evidence="6" type="primary">araA</name>
    <name evidence="10" type="ORF">SAMN04488692_10111</name>
</gene>
<feature type="binding site" evidence="6">
    <location>
        <position position="332"/>
    </location>
    <ligand>
        <name>Mn(2+)</name>
        <dbReference type="ChEBI" id="CHEBI:29035"/>
    </ligand>
</feature>
<comment type="pathway">
    <text evidence="6">Carbohydrate degradation; L-arabinose degradation via L-ribulose; D-xylulose 5-phosphate from L-arabinose (bacterial route): step 1/3.</text>
</comment>
<dbReference type="InterPro" id="IPR024664">
    <property type="entry name" value="Ara_Isoase_C"/>
</dbReference>
<dbReference type="STRING" id="321763.SAMN04488692_10111"/>
<feature type="binding site" evidence="6">
    <location>
        <position position="448"/>
    </location>
    <ligand>
        <name>Mn(2+)</name>
        <dbReference type="ChEBI" id="CHEBI:29035"/>
    </ligand>
</feature>
<dbReference type="InterPro" id="IPR055389">
    <property type="entry name" value="AraA_N"/>
</dbReference>
<dbReference type="InterPro" id="IPR055390">
    <property type="entry name" value="AraA_central"/>
</dbReference>
<evidence type="ECO:0000313" key="11">
    <source>
        <dbReference type="Proteomes" id="UP000199476"/>
    </source>
</evidence>
<comment type="cofactor">
    <cofactor evidence="6">
        <name>Mn(2+)</name>
        <dbReference type="ChEBI" id="CHEBI:29035"/>
    </cofactor>
    <text evidence="6">Binds 1 Mn(2+) ion per subunit.</text>
</comment>
<dbReference type="InterPro" id="IPR003762">
    <property type="entry name" value="Lara_isomerase"/>
</dbReference>
<keyword evidence="3 6" id="KW-0464">Manganese</keyword>
<dbReference type="Pfam" id="PF02610">
    <property type="entry name" value="AraA_N"/>
    <property type="match status" value="1"/>
</dbReference>
<evidence type="ECO:0000259" key="7">
    <source>
        <dbReference type="Pfam" id="PF02610"/>
    </source>
</evidence>
<dbReference type="Proteomes" id="UP000199476">
    <property type="component" value="Unassembled WGS sequence"/>
</dbReference>
<dbReference type="EMBL" id="FNGO01000001">
    <property type="protein sequence ID" value="SDL04348.1"/>
    <property type="molecule type" value="Genomic_DNA"/>
</dbReference>
<evidence type="ECO:0000256" key="3">
    <source>
        <dbReference type="ARBA" id="ARBA00023211"/>
    </source>
</evidence>
<dbReference type="HAMAP" id="MF_00519">
    <property type="entry name" value="Arabinose_Isome"/>
    <property type="match status" value="1"/>
</dbReference>
<evidence type="ECO:0000256" key="1">
    <source>
        <dbReference type="ARBA" id="ARBA00022723"/>
    </source>
</evidence>
<feature type="binding site" evidence="6">
    <location>
        <position position="305"/>
    </location>
    <ligand>
        <name>Mn(2+)</name>
        <dbReference type="ChEBI" id="CHEBI:29035"/>
    </ligand>
</feature>
<feature type="domain" description="L-arabinose isomerase C-terminal" evidence="8">
    <location>
        <begin position="327"/>
        <end position="470"/>
    </location>
</feature>
<keyword evidence="2 6" id="KW-0054">Arabinose catabolism</keyword>
<dbReference type="PANTHER" id="PTHR38464">
    <property type="entry name" value="L-ARABINOSE ISOMERASE"/>
    <property type="match status" value="1"/>
</dbReference>
<dbReference type="PANTHER" id="PTHR38464:SF1">
    <property type="entry name" value="L-ARABINOSE ISOMERASE"/>
    <property type="match status" value="1"/>
</dbReference>
<evidence type="ECO:0000256" key="2">
    <source>
        <dbReference type="ARBA" id="ARBA00022935"/>
    </source>
</evidence>
<dbReference type="GO" id="GO:0019569">
    <property type="term" value="P:L-arabinose catabolic process to D-xylulose 5-phosphate"/>
    <property type="evidence" value="ECO:0007669"/>
    <property type="project" value="UniProtKB-UniRule"/>
</dbReference>
<dbReference type="Pfam" id="PF24856">
    <property type="entry name" value="AraA_central"/>
    <property type="match status" value="1"/>
</dbReference>
<feature type="binding site" evidence="6">
    <location>
        <position position="349"/>
    </location>
    <ligand>
        <name>Mn(2+)</name>
        <dbReference type="ChEBI" id="CHEBI:29035"/>
    </ligand>
</feature>
<keyword evidence="1 6" id="KW-0479">Metal-binding</keyword>
<feature type="domain" description="L-arabinose isomerase central" evidence="9">
    <location>
        <begin position="176"/>
        <end position="323"/>
    </location>
</feature>
<evidence type="ECO:0000256" key="5">
    <source>
        <dbReference type="ARBA" id="ARBA00023277"/>
    </source>
</evidence>
<dbReference type="InterPro" id="IPR038583">
    <property type="entry name" value="AraA_N_sf"/>
</dbReference>
<dbReference type="UniPathway" id="UPA00145">
    <property type="reaction ID" value="UER00565"/>
</dbReference>
<dbReference type="InterPro" id="IPR009015">
    <property type="entry name" value="Fucose_isomerase_N/cen_sf"/>
</dbReference>